<dbReference type="Proteomes" id="UP000184480">
    <property type="component" value="Unassembled WGS sequence"/>
</dbReference>
<keyword evidence="5" id="KW-1185">Reference proteome</keyword>
<dbReference type="InterPro" id="IPR017853">
    <property type="entry name" value="GH"/>
</dbReference>
<gene>
    <name evidence="4" type="ORF">SAMN05444362_1234</name>
</gene>
<keyword evidence="4" id="KW-0449">Lipoprotein</keyword>
<dbReference type="AlphaFoldDB" id="A0A1M5JCV3"/>
<evidence type="ECO:0000256" key="1">
    <source>
        <dbReference type="ARBA" id="ARBA00022729"/>
    </source>
</evidence>
<keyword evidence="1 2" id="KW-0732">Signal</keyword>
<reference evidence="5" key="1">
    <citation type="submission" date="2016-11" db="EMBL/GenBank/DDBJ databases">
        <authorList>
            <person name="Varghese N."/>
            <person name="Submissions S."/>
        </authorList>
    </citation>
    <scope>NUCLEOTIDE SEQUENCE [LARGE SCALE GENOMIC DNA]</scope>
    <source>
        <strain evidence="5">DSM 27370</strain>
    </source>
</reference>
<dbReference type="EMBL" id="FQUC01000023">
    <property type="protein sequence ID" value="SHG38205.1"/>
    <property type="molecule type" value="Genomic_DNA"/>
</dbReference>
<organism evidence="4 5">
    <name type="scientific">Dysgonomonas macrotermitis</name>
    <dbReference type="NCBI Taxonomy" id="1346286"/>
    <lineage>
        <taxon>Bacteria</taxon>
        <taxon>Pseudomonadati</taxon>
        <taxon>Bacteroidota</taxon>
        <taxon>Bacteroidia</taxon>
        <taxon>Bacteroidales</taxon>
        <taxon>Dysgonomonadaceae</taxon>
        <taxon>Dysgonomonas</taxon>
    </lineage>
</organism>
<evidence type="ECO:0000313" key="4">
    <source>
        <dbReference type="EMBL" id="SHG38205.1"/>
    </source>
</evidence>
<accession>A0A1M5JCV3</accession>
<protein>
    <submittedName>
        <fullName evidence="4">Uncharacterized lipoprotein YddW, UPF0748 family</fullName>
    </submittedName>
</protein>
<dbReference type="RefSeq" id="WP_062184576.1">
    <property type="nucleotide sequence ID" value="NZ_BBXL01000028.1"/>
</dbReference>
<sequence>MKFVKYLLSLIFLSLLFNPSKAQDKAQEVRAVWFTTNWNLDWPSPGKSAEDQKKELCRLLDELQRSNINTIFFQARIRGDVFYKSDIEPWSPYFKKDITVGSYAPYDPLAYAIQEAHKRGIECHAWVVTFPLGTPKQVKAQGRQSVVAKYPKMTKLHQGEWYLDPGNPDTRTYLLRIVNEIVSNYDIDGIQFDYIRYPESATKFPDKDTFAKYGGSKSLKEWRRNNITALVTDIHDLVKKKKPWVQISCSPIGRYRNLDPMRGRWTAYESVHQDAGLWLQKGLMDAVYPMLYYNEPDFDKHVDDWISMSEGRMVVPGLGVYRLLPSEGDWKIQDITSQIDYTRKSESRGQAFYRAANVLDNLKGIREALKGYYKYPAKLPPMTWLDNEAPNSPLDMQVYRDSNGYTAIEWKSSNESEGQTYTVYETSTEDCDINNAASVVMTGIRGNKIYLDTEDAERGVYYTVTASDRFHNESVPCFPVFYILSKNLEK</sequence>
<dbReference type="InterPro" id="IPR003790">
    <property type="entry name" value="GHL10"/>
</dbReference>
<evidence type="ECO:0000313" key="5">
    <source>
        <dbReference type="Proteomes" id="UP000184480"/>
    </source>
</evidence>
<dbReference type="Gene3D" id="3.20.20.80">
    <property type="entry name" value="Glycosidases"/>
    <property type="match status" value="1"/>
</dbReference>
<evidence type="ECO:0000259" key="3">
    <source>
        <dbReference type="Pfam" id="PF02638"/>
    </source>
</evidence>
<name>A0A1M5JCV3_9BACT</name>
<dbReference type="PANTHER" id="PTHR43405:SF1">
    <property type="entry name" value="GLYCOSYL HYDROLASE DIGH"/>
    <property type="match status" value="1"/>
</dbReference>
<dbReference type="InterPro" id="IPR052177">
    <property type="entry name" value="Divisome_Glycosyl_Hydrolase"/>
</dbReference>
<feature type="chain" id="PRO_5009911336" evidence="2">
    <location>
        <begin position="23"/>
        <end position="490"/>
    </location>
</feature>
<dbReference type="Pfam" id="PF02638">
    <property type="entry name" value="GHL10"/>
    <property type="match status" value="1"/>
</dbReference>
<feature type="domain" description="Glycosyl hydrolase-like 10" evidence="3">
    <location>
        <begin position="28"/>
        <end position="300"/>
    </location>
</feature>
<proteinExistence type="predicted"/>
<dbReference type="PANTHER" id="PTHR43405">
    <property type="entry name" value="GLYCOSYL HYDROLASE DIGH"/>
    <property type="match status" value="1"/>
</dbReference>
<dbReference type="SUPFAM" id="SSF51445">
    <property type="entry name" value="(Trans)glycosidases"/>
    <property type="match status" value="1"/>
</dbReference>
<evidence type="ECO:0000256" key="2">
    <source>
        <dbReference type="SAM" id="SignalP"/>
    </source>
</evidence>
<dbReference type="OrthoDB" id="9773203at2"/>
<feature type="signal peptide" evidence="2">
    <location>
        <begin position="1"/>
        <end position="22"/>
    </location>
</feature>